<dbReference type="AlphaFoldDB" id="A0AAD5KWQ3"/>
<comment type="caution">
    <text evidence="1">The sequence shown here is derived from an EMBL/GenBank/DDBJ whole genome shotgun (WGS) entry which is preliminary data.</text>
</comment>
<dbReference type="Proteomes" id="UP000820818">
    <property type="component" value="Linkage Group LG10"/>
</dbReference>
<evidence type="ECO:0000313" key="1">
    <source>
        <dbReference type="EMBL" id="KAI9551363.1"/>
    </source>
</evidence>
<evidence type="ECO:0000313" key="2">
    <source>
        <dbReference type="Proteomes" id="UP000820818"/>
    </source>
</evidence>
<protein>
    <submittedName>
        <fullName evidence="1">Uncharacterized protein</fullName>
    </submittedName>
</protein>
<dbReference type="EMBL" id="WJBH02000010">
    <property type="protein sequence ID" value="KAI9551363.1"/>
    <property type="molecule type" value="Genomic_DNA"/>
</dbReference>
<proteinExistence type="predicted"/>
<reference evidence="1 2" key="1">
    <citation type="submission" date="2022-05" db="EMBL/GenBank/DDBJ databases">
        <title>A multi-omics perspective on studying reproductive biology in Daphnia sinensis.</title>
        <authorList>
            <person name="Jia J."/>
        </authorList>
    </citation>
    <scope>NUCLEOTIDE SEQUENCE [LARGE SCALE GENOMIC DNA]</scope>
    <source>
        <strain evidence="1 2">WSL</strain>
    </source>
</reference>
<keyword evidence="2" id="KW-1185">Reference proteome</keyword>
<organism evidence="1 2">
    <name type="scientific">Daphnia sinensis</name>
    <dbReference type="NCBI Taxonomy" id="1820382"/>
    <lineage>
        <taxon>Eukaryota</taxon>
        <taxon>Metazoa</taxon>
        <taxon>Ecdysozoa</taxon>
        <taxon>Arthropoda</taxon>
        <taxon>Crustacea</taxon>
        <taxon>Branchiopoda</taxon>
        <taxon>Diplostraca</taxon>
        <taxon>Cladocera</taxon>
        <taxon>Anomopoda</taxon>
        <taxon>Daphniidae</taxon>
        <taxon>Daphnia</taxon>
        <taxon>Daphnia similis group</taxon>
    </lineage>
</organism>
<name>A0AAD5KWQ3_9CRUS</name>
<accession>A0AAD5KWQ3</accession>
<gene>
    <name evidence="1" type="ORF">GHT06_021696</name>
</gene>
<sequence>MDEITPRSISPSCCWGKIDLLQRLNNIYRSLVFLSSLVISLQKKKKIWQNVQWSLPGCLKWFCRNSFSVYVTSRINWFFFFFTPVKRRLLPCTTNGRLQGKLIALNAFVLNRPNWTSLSPRPATCWPPFRRNVNNFWVVRRARMVEDDISDRQPKGIRFFLLKGLTLGWMRKRNVNRKV</sequence>